<protein>
    <recommendedName>
        <fullName evidence="5">Secreted protein with PEP-CTERM sorting signal</fullName>
    </recommendedName>
</protein>
<dbReference type="Proteomes" id="UP000538566">
    <property type="component" value="Unassembled WGS sequence"/>
</dbReference>
<dbReference type="EMBL" id="JACHOA010000002">
    <property type="protein sequence ID" value="MBB4613313.1"/>
    <property type="molecule type" value="Genomic_DNA"/>
</dbReference>
<feature type="signal peptide" evidence="2">
    <location>
        <begin position="1"/>
        <end position="20"/>
    </location>
</feature>
<name>A0A7W7AAA2_9SPHN</name>
<evidence type="ECO:0000256" key="1">
    <source>
        <dbReference type="SAM" id="Phobius"/>
    </source>
</evidence>
<keyword evidence="1" id="KW-0812">Transmembrane</keyword>
<keyword evidence="2" id="KW-0732">Signal</keyword>
<reference evidence="3 4" key="1">
    <citation type="submission" date="2020-08" db="EMBL/GenBank/DDBJ databases">
        <title>Genomic Encyclopedia of Type Strains, Phase IV (KMG-IV): sequencing the most valuable type-strain genomes for metagenomic binning, comparative biology and taxonomic classification.</title>
        <authorList>
            <person name="Goeker M."/>
        </authorList>
    </citation>
    <scope>NUCLEOTIDE SEQUENCE [LARGE SCALE GENOMIC DNA]</scope>
    <source>
        <strain evidence="3 4">DSM 17507</strain>
    </source>
</reference>
<evidence type="ECO:0000313" key="4">
    <source>
        <dbReference type="Proteomes" id="UP000538566"/>
    </source>
</evidence>
<keyword evidence="1" id="KW-0472">Membrane</keyword>
<sequence length="54" mass="5473">MLRIGTILLAFVASASPALAQSAGISIPEPTDGALFAMGVVGLIVGRHIAKRRG</sequence>
<evidence type="ECO:0000256" key="2">
    <source>
        <dbReference type="SAM" id="SignalP"/>
    </source>
</evidence>
<gene>
    <name evidence="3" type="ORF">GGR37_001572</name>
</gene>
<accession>A0A7W7AAA2</accession>
<feature type="transmembrane region" description="Helical" evidence="1">
    <location>
        <begin position="30"/>
        <end position="50"/>
    </location>
</feature>
<feature type="chain" id="PRO_5030937447" description="Secreted protein with PEP-CTERM sorting signal" evidence="2">
    <location>
        <begin position="21"/>
        <end position="54"/>
    </location>
</feature>
<dbReference type="AlphaFoldDB" id="A0A7W7AAA2"/>
<comment type="caution">
    <text evidence="3">The sequence shown here is derived from an EMBL/GenBank/DDBJ whole genome shotgun (WGS) entry which is preliminary data.</text>
</comment>
<evidence type="ECO:0008006" key="5">
    <source>
        <dbReference type="Google" id="ProtNLM"/>
    </source>
</evidence>
<proteinExistence type="predicted"/>
<dbReference type="RefSeq" id="WP_181447227.1">
    <property type="nucleotide sequence ID" value="NZ_JACHOA010000002.1"/>
</dbReference>
<keyword evidence="4" id="KW-1185">Reference proteome</keyword>
<evidence type="ECO:0000313" key="3">
    <source>
        <dbReference type="EMBL" id="MBB4613313.1"/>
    </source>
</evidence>
<organism evidence="3 4">
    <name type="scientific">Novosphingobium taihuense</name>
    <dbReference type="NCBI Taxonomy" id="260085"/>
    <lineage>
        <taxon>Bacteria</taxon>
        <taxon>Pseudomonadati</taxon>
        <taxon>Pseudomonadota</taxon>
        <taxon>Alphaproteobacteria</taxon>
        <taxon>Sphingomonadales</taxon>
        <taxon>Sphingomonadaceae</taxon>
        <taxon>Novosphingobium</taxon>
    </lineage>
</organism>
<keyword evidence="1" id="KW-1133">Transmembrane helix</keyword>